<feature type="compositionally biased region" description="Acidic residues" evidence="3">
    <location>
        <begin position="149"/>
        <end position="159"/>
    </location>
</feature>
<keyword evidence="1 2" id="KW-0694">RNA-binding</keyword>
<dbReference type="InterPro" id="IPR036388">
    <property type="entry name" value="WH-like_DNA-bd_sf"/>
</dbReference>
<gene>
    <name evidence="5" type="ORF">CLO192961_LOCUS437901</name>
</gene>
<evidence type="ECO:0000313" key="5">
    <source>
        <dbReference type="EMBL" id="VUC36174.1"/>
    </source>
</evidence>
<dbReference type="Proteomes" id="UP000766486">
    <property type="component" value="Unassembled WGS sequence"/>
</dbReference>
<evidence type="ECO:0000313" key="6">
    <source>
        <dbReference type="Proteomes" id="UP000766486"/>
    </source>
</evidence>
<keyword evidence="6" id="KW-1185">Reference proteome</keyword>
<dbReference type="SMART" id="SM00715">
    <property type="entry name" value="LA"/>
    <property type="match status" value="1"/>
</dbReference>
<accession>A0ABY6UXK0</accession>
<reference evidence="5 6" key="1">
    <citation type="submission" date="2019-06" db="EMBL/GenBank/DDBJ databases">
        <authorList>
            <person name="Broberg M."/>
        </authorList>
    </citation>
    <scope>NUCLEOTIDE SEQUENCE [LARGE SCALE GENOMIC DNA]</scope>
</reference>
<dbReference type="Gene3D" id="1.10.10.10">
    <property type="entry name" value="Winged helix-like DNA-binding domain superfamily/Winged helix DNA-binding domain"/>
    <property type="match status" value="1"/>
</dbReference>
<feature type="region of interest" description="Disordered" evidence="3">
    <location>
        <begin position="1"/>
        <end position="511"/>
    </location>
</feature>
<feature type="compositionally biased region" description="Polar residues" evidence="3">
    <location>
        <begin position="19"/>
        <end position="30"/>
    </location>
</feature>
<sequence length="755" mass="81680">MATASSFSYAQAAKGQGGPTTQLPSTNGQNEIAAAVASSDNATSTTESLPDVPSSISSMDAQATSQEKLDNESVSAPDSEAHPESTQGTRADSKKDEELGRLERPWRRNDKGTRSSSTTTRSVDEQESRRPRKGKKGKTAEKQSGESDTAQEQENEQEPEQPKVELSEAPIPSVNIWHQRKEAQLAKTKPTDGESTEGTSKPTEEAARAAVPDVNGAKIQEKANESSRVERNGSRGSRVASKEAKSAVPPPVQDAALWPTVETSIKEDKKKSTDTKTERSDKEVQDDSAQSKQARSKKEWVAYDYVPTVNFETQLPPIRGSKPRGGAKGVSGGRAAAGAQPSDKGSSVVANKVNEPKDKSKEAVNAPSRAAAVPTPSKRPSGEGVPNRSEQRRHTLSGGPERAKDAPGQQNEQAHISREGRSERGRGGFRGRAGHHAVNPHTQHQHSASAASFQGQAPVASRSQGHYSPPTRQGAHNQTFIPAAQRGGRGARNGNNWHRASLPNGATRPAPVQTQYAAPSFEYPVQPMSAVPYQQAPYWDSMVVSMLRSQIEYYFSIENLCKDMYLRRRMDSQGFVPLLFITAFKRMRELSPDTSLIRSVCEEATEIDFVIGEDDCERIRRRQGWANFVLPMEERDELARNHGPQHLTYKSRSYNYNPQYNGVPPLPYGMPSPHGFPTQGLPVVDDQSLNGVNGLPNGNGAGHGVNSSLSADVPDFAPSFGGEQQVNLEAQSGLTNGHFVPAAVNGLPNGVHSQE</sequence>
<feature type="domain" description="HTH La-type RNA-binding" evidence="4">
    <location>
        <begin position="537"/>
        <end position="634"/>
    </location>
</feature>
<evidence type="ECO:0000256" key="2">
    <source>
        <dbReference type="PROSITE-ProRule" id="PRU00332"/>
    </source>
</evidence>
<dbReference type="Pfam" id="PF05383">
    <property type="entry name" value="La"/>
    <property type="match status" value="1"/>
</dbReference>
<dbReference type="PROSITE" id="PS50961">
    <property type="entry name" value="HTH_LA"/>
    <property type="match status" value="1"/>
</dbReference>
<proteinExistence type="predicted"/>
<dbReference type="InterPro" id="IPR006630">
    <property type="entry name" value="La_HTH"/>
</dbReference>
<feature type="compositionally biased region" description="Basic and acidic residues" evidence="3">
    <location>
        <begin position="415"/>
        <end position="426"/>
    </location>
</feature>
<dbReference type="InterPro" id="IPR045180">
    <property type="entry name" value="La_dom_prot"/>
</dbReference>
<dbReference type="CDD" id="cd07323">
    <property type="entry name" value="LAM"/>
    <property type="match status" value="1"/>
</dbReference>
<evidence type="ECO:0000256" key="3">
    <source>
        <dbReference type="SAM" id="MobiDB-lite"/>
    </source>
</evidence>
<feature type="compositionally biased region" description="Basic and acidic residues" evidence="3">
    <location>
        <begin position="179"/>
        <end position="192"/>
    </location>
</feature>
<feature type="compositionally biased region" description="Basic and acidic residues" evidence="3">
    <location>
        <begin position="264"/>
        <end position="285"/>
    </location>
</feature>
<dbReference type="EMBL" id="CABFNS010000926">
    <property type="protein sequence ID" value="VUC36174.1"/>
    <property type="molecule type" value="Genomic_DNA"/>
</dbReference>
<dbReference type="SUPFAM" id="SSF46785">
    <property type="entry name" value="Winged helix' DNA-binding domain"/>
    <property type="match status" value="1"/>
</dbReference>
<organism evidence="5 6">
    <name type="scientific">Bionectria ochroleuca</name>
    <name type="common">Gliocladium roseum</name>
    <dbReference type="NCBI Taxonomy" id="29856"/>
    <lineage>
        <taxon>Eukaryota</taxon>
        <taxon>Fungi</taxon>
        <taxon>Dikarya</taxon>
        <taxon>Ascomycota</taxon>
        <taxon>Pezizomycotina</taxon>
        <taxon>Sordariomycetes</taxon>
        <taxon>Hypocreomycetidae</taxon>
        <taxon>Hypocreales</taxon>
        <taxon>Bionectriaceae</taxon>
        <taxon>Clonostachys</taxon>
    </lineage>
</organism>
<evidence type="ECO:0000256" key="1">
    <source>
        <dbReference type="ARBA" id="ARBA00022884"/>
    </source>
</evidence>
<feature type="compositionally biased region" description="Basic and acidic residues" evidence="3">
    <location>
        <begin position="91"/>
        <end position="113"/>
    </location>
</feature>
<dbReference type="PANTHER" id="PTHR22792">
    <property type="entry name" value="LUPUS LA PROTEIN-RELATED"/>
    <property type="match status" value="1"/>
</dbReference>
<comment type="caution">
    <text evidence="5">The sequence shown here is derived from an EMBL/GenBank/DDBJ whole genome shotgun (WGS) entry which is preliminary data.</text>
</comment>
<feature type="compositionally biased region" description="Basic and acidic residues" evidence="3">
    <location>
        <begin position="219"/>
        <end position="233"/>
    </location>
</feature>
<dbReference type="InterPro" id="IPR036390">
    <property type="entry name" value="WH_DNA-bd_sf"/>
</dbReference>
<feature type="compositionally biased region" description="Polar residues" evidence="3">
    <location>
        <begin position="440"/>
        <end position="480"/>
    </location>
</feature>
<name>A0ABY6UXK0_BIOOC</name>
<protein>
    <recommendedName>
        <fullName evidence="4">HTH La-type RNA-binding domain-containing protein</fullName>
    </recommendedName>
</protein>
<feature type="compositionally biased region" description="Polar residues" evidence="3">
    <location>
        <begin position="38"/>
        <end position="76"/>
    </location>
</feature>
<dbReference type="PANTHER" id="PTHR22792:SF132">
    <property type="entry name" value="LA-RELATED PROTEIN 1"/>
    <property type="match status" value="1"/>
</dbReference>
<evidence type="ECO:0000259" key="4">
    <source>
        <dbReference type="PROSITE" id="PS50961"/>
    </source>
</evidence>